<evidence type="ECO:0000313" key="2">
    <source>
        <dbReference type="Proteomes" id="UP001190700"/>
    </source>
</evidence>
<dbReference type="EMBL" id="LGRX02033150">
    <property type="protein sequence ID" value="KAK3242558.1"/>
    <property type="molecule type" value="Genomic_DNA"/>
</dbReference>
<evidence type="ECO:0000313" key="1">
    <source>
        <dbReference type="EMBL" id="KAK3242558.1"/>
    </source>
</evidence>
<name>A0AAE0EVN0_9CHLO</name>
<gene>
    <name evidence="1" type="ORF">CYMTET_47717</name>
</gene>
<sequence>MSANVSVVGTDQAKVRVMYDQEAIYDKKPEDDHEEEEVEQVEIKQHISNLEGLNTCVDITFRIKGVSNISFQSDLLKKLVVERLKNSQHRASFAGIDEVQFDFKSCVVDSVTVTFAHDMKTDRELQEISVYESVLKITDAQDVTLTQTSGVVLKEGGQPTDAVMLKGCILSPLMQAKEQVVYKNNEKVSNRHRYIADVNLMYLTDTTETTAAKPYRLKAYVFHTPLPNGEVRAVISKAAVETLNMLSYACESELFEFGDVDKKEFYAWKDNDLYTDRDGFKFMPWNVFSKIKESYRTLRSQFRYTHNLNDVKLLFTDFENTEKKIDGILAVKFAFFVPIGKYD</sequence>
<comment type="caution">
    <text evidence="1">The sequence shown here is derived from an EMBL/GenBank/DDBJ whole genome shotgun (WGS) entry which is preliminary data.</text>
</comment>
<reference evidence="1 2" key="1">
    <citation type="journal article" date="2015" name="Genome Biol. Evol.">
        <title>Comparative Genomics of a Bacterivorous Green Alga Reveals Evolutionary Causalities and Consequences of Phago-Mixotrophic Mode of Nutrition.</title>
        <authorList>
            <person name="Burns J.A."/>
            <person name="Paasch A."/>
            <person name="Narechania A."/>
            <person name="Kim E."/>
        </authorList>
    </citation>
    <scope>NUCLEOTIDE SEQUENCE [LARGE SCALE GENOMIC DNA]</scope>
    <source>
        <strain evidence="1 2">PLY_AMNH</strain>
    </source>
</reference>
<organism evidence="1 2">
    <name type="scientific">Cymbomonas tetramitiformis</name>
    <dbReference type="NCBI Taxonomy" id="36881"/>
    <lineage>
        <taxon>Eukaryota</taxon>
        <taxon>Viridiplantae</taxon>
        <taxon>Chlorophyta</taxon>
        <taxon>Pyramimonadophyceae</taxon>
        <taxon>Pyramimonadales</taxon>
        <taxon>Pyramimonadaceae</taxon>
        <taxon>Cymbomonas</taxon>
    </lineage>
</organism>
<protein>
    <submittedName>
        <fullName evidence="1">Uncharacterized protein</fullName>
    </submittedName>
</protein>
<keyword evidence="2" id="KW-1185">Reference proteome</keyword>
<dbReference type="AlphaFoldDB" id="A0AAE0EVN0"/>
<dbReference type="Proteomes" id="UP001190700">
    <property type="component" value="Unassembled WGS sequence"/>
</dbReference>
<proteinExistence type="predicted"/>
<accession>A0AAE0EVN0</accession>